<dbReference type="EMBL" id="JBBNAG010000008">
    <property type="protein sequence ID" value="KAK9112504.1"/>
    <property type="molecule type" value="Genomic_DNA"/>
</dbReference>
<proteinExistence type="predicted"/>
<sequence>MTHTPILSSLHRQIPNLPFSTPHPPPPPPRPPPPPPNSSPLPTATSASTDQRRCHPPPPPPPTSSASTSPSCPPKALAFSSPRRPHTISPKKSQQEQIKAQNKRTEIYPRLRRSPSSLHLRRLSDIHVLLSRESREKVETRERVERESCRLATTCLREG</sequence>
<evidence type="ECO:0000256" key="1">
    <source>
        <dbReference type="SAM" id="MobiDB-lite"/>
    </source>
</evidence>
<evidence type="ECO:0000313" key="2">
    <source>
        <dbReference type="EMBL" id="KAK9112504.1"/>
    </source>
</evidence>
<reference evidence="2 3" key="1">
    <citation type="submission" date="2024-01" db="EMBL/GenBank/DDBJ databases">
        <title>Genome assemblies of Stephania.</title>
        <authorList>
            <person name="Yang L."/>
        </authorList>
    </citation>
    <scope>NUCLEOTIDE SEQUENCE [LARGE SCALE GENOMIC DNA]</scope>
    <source>
        <strain evidence="2">JXDWG</strain>
        <tissue evidence="2">Leaf</tissue>
    </source>
</reference>
<comment type="caution">
    <text evidence="2">The sequence shown here is derived from an EMBL/GenBank/DDBJ whole genome shotgun (WGS) entry which is preliminary data.</text>
</comment>
<gene>
    <name evidence="2" type="ORF">Scep_020023</name>
</gene>
<dbReference type="Proteomes" id="UP001419268">
    <property type="component" value="Unassembled WGS sequence"/>
</dbReference>
<feature type="compositionally biased region" description="Pro residues" evidence="1">
    <location>
        <begin position="21"/>
        <end position="39"/>
    </location>
</feature>
<evidence type="ECO:0000313" key="3">
    <source>
        <dbReference type="Proteomes" id="UP001419268"/>
    </source>
</evidence>
<feature type="compositionally biased region" description="Polar residues" evidence="1">
    <location>
        <begin position="1"/>
        <end position="11"/>
    </location>
</feature>
<feature type="compositionally biased region" description="Polar residues" evidence="1">
    <location>
        <begin position="90"/>
        <end position="100"/>
    </location>
</feature>
<organism evidence="2 3">
    <name type="scientific">Stephania cephalantha</name>
    <dbReference type="NCBI Taxonomy" id="152367"/>
    <lineage>
        <taxon>Eukaryota</taxon>
        <taxon>Viridiplantae</taxon>
        <taxon>Streptophyta</taxon>
        <taxon>Embryophyta</taxon>
        <taxon>Tracheophyta</taxon>
        <taxon>Spermatophyta</taxon>
        <taxon>Magnoliopsida</taxon>
        <taxon>Ranunculales</taxon>
        <taxon>Menispermaceae</taxon>
        <taxon>Menispermoideae</taxon>
        <taxon>Cissampelideae</taxon>
        <taxon>Stephania</taxon>
    </lineage>
</organism>
<accession>A0AAP0IBU7</accession>
<keyword evidence="3" id="KW-1185">Reference proteome</keyword>
<feature type="region of interest" description="Disordered" evidence="1">
    <location>
        <begin position="1"/>
        <end position="105"/>
    </location>
</feature>
<feature type="compositionally biased region" description="Low complexity" evidence="1">
    <location>
        <begin position="40"/>
        <end position="49"/>
    </location>
</feature>
<dbReference type="AlphaFoldDB" id="A0AAP0IBU7"/>
<name>A0AAP0IBU7_9MAGN</name>
<protein>
    <submittedName>
        <fullName evidence="2">Uncharacterized protein</fullName>
    </submittedName>
</protein>